<evidence type="ECO:0000313" key="3">
    <source>
        <dbReference type="EMBL" id="OTP19428.1"/>
    </source>
</evidence>
<accession>A0A242KF72</accession>
<dbReference type="SUPFAM" id="SSF51182">
    <property type="entry name" value="RmlC-like cupins"/>
    <property type="match status" value="1"/>
</dbReference>
<dbReference type="EMBL" id="CP147247">
    <property type="protein sequence ID" value="WYJ89514.1"/>
    <property type="molecule type" value="Genomic_DNA"/>
</dbReference>
<dbReference type="Proteomes" id="UP000195141">
    <property type="component" value="Chromosome"/>
</dbReference>
<dbReference type="InterPro" id="IPR014710">
    <property type="entry name" value="RmlC-like_jellyroll"/>
</dbReference>
<keyword evidence="1" id="KW-0479">Metal-binding</keyword>
<evidence type="ECO:0000256" key="1">
    <source>
        <dbReference type="ARBA" id="ARBA00022723"/>
    </source>
</evidence>
<dbReference type="CDD" id="cd07010">
    <property type="entry name" value="cupin_PMI_type_I_N_bac"/>
    <property type="match status" value="1"/>
</dbReference>
<dbReference type="EMBL" id="NGMM01000001">
    <property type="protein sequence ID" value="OTP19428.1"/>
    <property type="molecule type" value="Genomic_DNA"/>
</dbReference>
<evidence type="ECO:0000256" key="2">
    <source>
        <dbReference type="ARBA" id="ARBA00022833"/>
    </source>
</evidence>
<evidence type="ECO:0000313" key="5">
    <source>
        <dbReference type="Proteomes" id="UP000195141"/>
    </source>
</evidence>
<organism evidence="3">
    <name type="scientific">Candidatus Enterococcus clewellii</name>
    <dbReference type="NCBI Taxonomy" id="1834193"/>
    <lineage>
        <taxon>Bacteria</taxon>
        <taxon>Bacillati</taxon>
        <taxon>Bacillota</taxon>
        <taxon>Bacilli</taxon>
        <taxon>Lactobacillales</taxon>
        <taxon>Enterococcaceae</taxon>
        <taxon>Enterococcus</taxon>
    </lineage>
</organism>
<reference evidence="4" key="3">
    <citation type="submission" date="2024-03" db="EMBL/GenBank/DDBJ databases">
        <title>The Genome Sequence of Enterococcus sp. DIV0242b.</title>
        <authorList>
            <consortium name="The Broad Institute Genomics Platform"/>
            <consortium name="The Broad Institute Microbial Omics Core"/>
            <consortium name="The Broad Institute Genomic Center for Infectious Diseases"/>
            <person name="Earl A."/>
            <person name="Manson A."/>
            <person name="Gilmore M."/>
            <person name="Schwartman J."/>
            <person name="Shea T."/>
            <person name="Abouelleil A."/>
            <person name="Cao P."/>
            <person name="Chapman S."/>
            <person name="Cusick C."/>
            <person name="Young S."/>
            <person name="Neafsey D."/>
            <person name="Nusbaum C."/>
            <person name="Birren B."/>
        </authorList>
    </citation>
    <scope>NUCLEOTIDE SEQUENCE</scope>
    <source>
        <strain evidence="4">9E7_DIV0242</strain>
    </source>
</reference>
<proteinExistence type="predicted"/>
<dbReference type="GO" id="GO:0046872">
    <property type="term" value="F:metal ion binding"/>
    <property type="evidence" value="ECO:0007669"/>
    <property type="project" value="UniProtKB-KW"/>
</dbReference>
<evidence type="ECO:0000313" key="4">
    <source>
        <dbReference type="EMBL" id="WYJ89514.1"/>
    </source>
</evidence>
<dbReference type="PANTHER" id="PTHR42742">
    <property type="entry name" value="TRANSCRIPTIONAL REPRESSOR MPRA"/>
    <property type="match status" value="1"/>
</dbReference>
<evidence type="ECO:0008006" key="6">
    <source>
        <dbReference type="Google" id="ProtNLM"/>
    </source>
</evidence>
<dbReference type="OrthoDB" id="9808275at2"/>
<dbReference type="Gene3D" id="2.60.120.10">
    <property type="entry name" value="Jelly Rolls"/>
    <property type="match status" value="1"/>
</dbReference>
<gene>
    <name evidence="4" type="ORF">A5888_001236</name>
    <name evidence="3" type="ORF">A5888_001245</name>
</gene>
<name>A0A242KF72_9ENTE</name>
<reference evidence="4" key="2">
    <citation type="submission" date="2017-05" db="EMBL/GenBank/DDBJ databases">
        <authorList>
            <consortium name="The Broad Institute Genomics Platform"/>
            <consortium name="The Broad Institute Genomic Center for Infectious Diseases"/>
            <person name="Earl A."/>
            <person name="Manson A."/>
            <person name="Schwartman J."/>
            <person name="Gilmore M."/>
            <person name="Abouelleil A."/>
            <person name="Cao P."/>
            <person name="Chapman S."/>
            <person name="Cusick C."/>
            <person name="Shea T."/>
            <person name="Young S."/>
            <person name="Neafsey D."/>
            <person name="Nusbaum C."/>
            <person name="Birren B."/>
        </authorList>
    </citation>
    <scope>NUCLEOTIDE SEQUENCE</scope>
    <source>
        <strain evidence="4">9E7_DIV0242</strain>
    </source>
</reference>
<keyword evidence="5" id="KW-1185">Reference proteome</keyword>
<dbReference type="InterPro" id="IPR011051">
    <property type="entry name" value="RmlC_Cupin_sf"/>
</dbReference>
<dbReference type="RefSeq" id="WP_086348303.1">
    <property type="nucleotide sequence ID" value="NZ_CP147247.1"/>
</dbReference>
<dbReference type="InterPro" id="IPR051804">
    <property type="entry name" value="Carb_Metab_Reg_Kinase/Isom"/>
</dbReference>
<protein>
    <recommendedName>
        <fullName evidence="6">Mannose-6-phosphate isomerase</fullName>
    </recommendedName>
</protein>
<keyword evidence="2" id="KW-0862">Zinc</keyword>
<dbReference type="PANTHER" id="PTHR42742:SF3">
    <property type="entry name" value="FRUCTOKINASE"/>
    <property type="match status" value="1"/>
</dbReference>
<dbReference type="AlphaFoldDB" id="A0A242KF72"/>
<reference evidence="3" key="1">
    <citation type="submission" date="2017-05" db="EMBL/GenBank/DDBJ databases">
        <title>The Genome Sequence of Enterococcus sp. 9E7_DIV0242.</title>
        <authorList>
            <consortium name="The Broad Institute Genomics Platform"/>
            <consortium name="The Broad Institute Genomic Center for Infectious Diseases"/>
            <person name="Earl A."/>
            <person name="Manson A."/>
            <person name="Schwartman J."/>
            <person name="Gilmore M."/>
            <person name="Abouelleil A."/>
            <person name="Cao P."/>
            <person name="Chapman S."/>
            <person name="Cusick C."/>
            <person name="Shea T."/>
            <person name="Young S."/>
            <person name="Neafsey D."/>
            <person name="Nusbaum C."/>
            <person name="Birren B."/>
        </authorList>
    </citation>
    <scope>NUCLEOTIDE SEQUENCE [LARGE SCALE GENOMIC DNA]</scope>
    <source>
        <strain evidence="3">9E7_DIV0242</strain>
    </source>
</reference>
<sequence>MYRKRPNVTIKEPIELINEKNEILSKLTKGNAVDRLAIETYPGVDKSCLIEEVQQNFSEYKIIDTDELYWSPARIMAALQEDLTDDQAFGRFSHKDFSEFFDYEKIRQQRELNKGGEKVIVIGVGAADVLDYEVLAYVDITRWEVQLRYKEGLMNWQGFREESFAEKLKRAYYFDWPAADFRRRELVKSCDYYLDGTDHRSLKMIHESDLEKVLSAFIHQPFRLVPYFDPGVWGGNWMQEKFDVGANQPNLGWSFDGVPEENSILAKIGEFEFEMPAQLLVNSYPEELLGEKVYGRFGRDFPIRFDYLDTIDGQNLSLQVHPTLDYAYRKFGAKYTQDESYYILDCKEDAVVYLGVKDEVDKNGMISALKKAQETGTFDEERYVNKFSVKKHDHFLIPAGTVHSSGKNCVVLEISATPNRFTFKLWDWGRLDLDGKPRPISIDHGEQVINTDFNETFAKRELINAVTVIQKEEGFLEEKTGLHVLEAIETRRLTFSKTISLRTESSVNMLNLVEGEQIVVTSPDGKFEPFDIYYGETFIIPEIIGDYLLTPVDGQTVKVMKAYIR</sequence>